<dbReference type="HOGENOM" id="CLU_3125150_0_0_1"/>
<dbReference type="AlphaFoldDB" id="W9JBR5"/>
<organism evidence="1">
    <name type="scientific">Fusarium oxysporum Fo47</name>
    <dbReference type="NCBI Taxonomy" id="660027"/>
    <lineage>
        <taxon>Eukaryota</taxon>
        <taxon>Fungi</taxon>
        <taxon>Dikarya</taxon>
        <taxon>Ascomycota</taxon>
        <taxon>Pezizomycotina</taxon>
        <taxon>Sordariomycetes</taxon>
        <taxon>Hypocreomycetidae</taxon>
        <taxon>Hypocreales</taxon>
        <taxon>Nectriaceae</taxon>
        <taxon>Fusarium</taxon>
        <taxon>Fusarium oxysporum species complex</taxon>
    </lineage>
</organism>
<name>W9JBR5_FUSOX</name>
<proteinExistence type="predicted"/>
<dbReference type="EMBL" id="JH717912">
    <property type="protein sequence ID" value="EWZ29497.1"/>
    <property type="molecule type" value="Genomic_DNA"/>
</dbReference>
<reference evidence="1" key="2">
    <citation type="submission" date="2012-06" db="EMBL/GenBank/DDBJ databases">
        <title>Annotation of the Genome Sequence of Fusarium oxysporum Fo47.</title>
        <authorList>
            <consortium name="The Broad Institute Genomics Platform"/>
            <person name="Ma L.-J."/>
            <person name="Corby-Kistler H."/>
            <person name="Broz K."/>
            <person name="Gale L.R."/>
            <person name="Jonkers W."/>
            <person name="O'Donnell K."/>
            <person name="Ploetz R."/>
            <person name="Steinberg C."/>
            <person name="Schwartz D.C."/>
            <person name="VanEtten H."/>
            <person name="Zhou S."/>
            <person name="Young S.K."/>
            <person name="Zeng Q."/>
            <person name="Gargeya S."/>
            <person name="Fitzgerald M."/>
            <person name="Abouelleil A."/>
            <person name="Alvarado L."/>
            <person name="Chapman S.B."/>
            <person name="Gainer-Dewar J."/>
            <person name="Goldberg J."/>
            <person name="Griggs A."/>
            <person name="Gujja S."/>
            <person name="Hansen M."/>
            <person name="Howarth C."/>
            <person name="Imamovic A."/>
            <person name="Ireland A."/>
            <person name="Larimer J."/>
            <person name="McCowan C."/>
            <person name="Murphy C."/>
            <person name="Pearson M."/>
            <person name="Poon T.W."/>
            <person name="Priest M."/>
            <person name="Roberts A."/>
            <person name="Saif S."/>
            <person name="Shea T."/>
            <person name="Sykes S."/>
            <person name="Wortman J."/>
            <person name="Nusbaum C."/>
            <person name="Birren B."/>
        </authorList>
    </citation>
    <scope>NUCLEOTIDE SEQUENCE</scope>
    <source>
        <strain evidence="1">Fo47</strain>
    </source>
</reference>
<accession>W9JBR5</accession>
<gene>
    <name evidence="1" type="ORF">FOZG_16869</name>
</gene>
<dbReference type="Proteomes" id="UP000030766">
    <property type="component" value="Unassembled WGS sequence"/>
</dbReference>
<reference evidence="1" key="1">
    <citation type="submission" date="2011-06" db="EMBL/GenBank/DDBJ databases">
        <title>The Genome Sequence of Fusarium oxysporum Fo47.</title>
        <authorList>
            <consortium name="The Broad Institute Genome Sequencing Platform"/>
            <person name="Ma L.-J."/>
            <person name="Gale L.R."/>
            <person name="Schwartz D.C."/>
            <person name="Zhou S."/>
            <person name="Corby-Kistler H."/>
            <person name="Young S.K."/>
            <person name="Zeng Q."/>
            <person name="Gargeya S."/>
            <person name="Fitzgerald M."/>
            <person name="Haas B."/>
            <person name="Abouelleil A."/>
            <person name="Alvarado L."/>
            <person name="Arachchi H.M."/>
            <person name="Berlin A."/>
            <person name="Brown A."/>
            <person name="Chapman S.B."/>
            <person name="Chen Z."/>
            <person name="Dunbar C."/>
            <person name="Freedman E."/>
            <person name="Gearin G."/>
            <person name="Gellesch M."/>
            <person name="Goldberg J."/>
            <person name="Griggs A."/>
            <person name="Gujja S."/>
            <person name="Heiman D."/>
            <person name="Howarth C."/>
            <person name="Larson L."/>
            <person name="Lui A."/>
            <person name="MacDonald P.J.P."/>
            <person name="Mehta T."/>
            <person name="Montmayeur A."/>
            <person name="Murphy C."/>
            <person name="Neiman D."/>
            <person name="Pearson M."/>
            <person name="Priest M."/>
            <person name="Roberts A."/>
            <person name="Saif S."/>
            <person name="Shea T."/>
            <person name="Shenoy N."/>
            <person name="Sisk P."/>
            <person name="Stolte C."/>
            <person name="Sykes S."/>
            <person name="Wortman J."/>
            <person name="Nusbaum C."/>
            <person name="Birren B."/>
        </authorList>
    </citation>
    <scope>NUCLEOTIDE SEQUENCE [LARGE SCALE GENOMIC DNA]</scope>
    <source>
        <strain evidence="1">Fo47</strain>
    </source>
</reference>
<sequence>MSAINSLNPVLVCAGFRLVYPVFGEVSPPDLLTQLPFVFNLTVLIDITPV</sequence>
<evidence type="ECO:0000313" key="1">
    <source>
        <dbReference type="EMBL" id="EWZ29497.1"/>
    </source>
</evidence>
<dbReference type="VEuPathDB" id="FungiDB:FOZG_16869"/>
<protein>
    <submittedName>
        <fullName evidence="1">Uncharacterized protein</fullName>
    </submittedName>
</protein>